<dbReference type="Gene3D" id="3.30.450.380">
    <property type="match status" value="1"/>
</dbReference>
<evidence type="ECO:0000256" key="1">
    <source>
        <dbReference type="ARBA" id="ARBA00006611"/>
    </source>
</evidence>
<gene>
    <name evidence="4" type="ORF">FRUB_01310</name>
</gene>
<evidence type="ECO:0000259" key="3">
    <source>
        <dbReference type="Pfam" id="PF00437"/>
    </source>
</evidence>
<evidence type="ECO:0000256" key="2">
    <source>
        <dbReference type="SAM" id="MobiDB-lite"/>
    </source>
</evidence>
<sequence length="452" mass="49183">MQRQAAAPSRPPGGKDKGYQQLKSDLHRSVVEALDLSRIDRWKPDRLRAEILALTQSMAADARVRLTDEDAAQLTSDVIDEVFGLGPLEVLFADGTVTEVLVNGADKVYVERNGTLRPADVSFTDNAHLIRVIQRLAARVGRRIDESSPMLDARLPDGSRVNAVFPPLTVDGPVLSIRRFGHVLGHEQLQANESVATEMIEFLWAAVASKINVLISGGTGAGKTTLLNILAGFIPPEERIVTVEDAVELRLPLPHVVRMEARLANLEGHGQVTQHELVRNSLRMRPDRIIVGEVRGREAMDMLQAMNTGHEGSLTTIHANDTRDALSRLEMMVSMAGFDVPVAVLRGYIAKAITVVVHLSRVAGGARKMTRISEIRGIDDRGRYRVKDVFKFDQTGVVSGRAVGTFKATGYVPKILPRLTAAGHDLPADLFAARTLSADGTVPPSPEEGGPR</sequence>
<feature type="domain" description="Bacterial type II secretion system protein E" evidence="3">
    <location>
        <begin position="85"/>
        <end position="363"/>
    </location>
</feature>
<comment type="caution">
    <text evidence="4">The sequence shown here is derived from an EMBL/GenBank/DDBJ whole genome shotgun (WGS) entry which is preliminary data.</text>
</comment>
<accession>A0A225E655</accession>
<protein>
    <submittedName>
        <fullName evidence="4">Type II/IV secretion system ATP hydrolase TadA/VirB11/CpaF, TadA subfamily</fullName>
    </submittedName>
</protein>
<dbReference type="PANTHER" id="PTHR30486">
    <property type="entry name" value="TWITCHING MOTILITY PROTEIN PILT"/>
    <property type="match status" value="1"/>
</dbReference>
<dbReference type="GO" id="GO:0016887">
    <property type="term" value="F:ATP hydrolysis activity"/>
    <property type="evidence" value="ECO:0007669"/>
    <property type="project" value="InterPro"/>
</dbReference>
<evidence type="ECO:0000313" key="5">
    <source>
        <dbReference type="Proteomes" id="UP000214646"/>
    </source>
</evidence>
<dbReference type="Proteomes" id="UP000214646">
    <property type="component" value="Unassembled WGS sequence"/>
</dbReference>
<dbReference type="OrthoDB" id="9810761at2"/>
<proteinExistence type="inferred from homology"/>
<dbReference type="CDD" id="cd01130">
    <property type="entry name" value="VirB11-like_ATPase"/>
    <property type="match status" value="1"/>
</dbReference>
<dbReference type="EMBL" id="NIDE01000002">
    <property type="protein sequence ID" value="OWK44979.1"/>
    <property type="molecule type" value="Genomic_DNA"/>
</dbReference>
<dbReference type="SUPFAM" id="SSF52540">
    <property type="entry name" value="P-loop containing nucleoside triphosphate hydrolases"/>
    <property type="match status" value="1"/>
</dbReference>
<dbReference type="Gene3D" id="3.40.50.300">
    <property type="entry name" value="P-loop containing nucleotide triphosphate hydrolases"/>
    <property type="match status" value="1"/>
</dbReference>
<dbReference type="InterPro" id="IPR027417">
    <property type="entry name" value="P-loop_NTPase"/>
</dbReference>
<comment type="similarity">
    <text evidence="1">Belongs to the GSP E family.</text>
</comment>
<evidence type="ECO:0000313" key="4">
    <source>
        <dbReference type="EMBL" id="OWK44979.1"/>
    </source>
</evidence>
<feature type="region of interest" description="Disordered" evidence="2">
    <location>
        <begin position="1"/>
        <end position="20"/>
    </location>
</feature>
<dbReference type="Pfam" id="PF00437">
    <property type="entry name" value="T2SSE"/>
    <property type="match status" value="1"/>
</dbReference>
<organism evidence="4 5">
    <name type="scientific">Fimbriiglobus ruber</name>
    <dbReference type="NCBI Taxonomy" id="1908690"/>
    <lineage>
        <taxon>Bacteria</taxon>
        <taxon>Pseudomonadati</taxon>
        <taxon>Planctomycetota</taxon>
        <taxon>Planctomycetia</taxon>
        <taxon>Gemmatales</taxon>
        <taxon>Gemmataceae</taxon>
        <taxon>Fimbriiglobus</taxon>
    </lineage>
</organism>
<dbReference type="AlphaFoldDB" id="A0A225E655"/>
<dbReference type="InterPro" id="IPR001482">
    <property type="entry name" value="T2SS/T4SS_dom"/>
</dbReference>
<dbReference type="InterPro" id="IPR050921">
    <property type="entry name" value="T4SS_GSP_E_ATPase"/>
</dbReference>
<dbReference type="RefSeq" id="WP_088252766.1">
    <property type="nucleotide sequence ID" value="NZ_NIDE01000002.1"/>
</dbReference>
<dbReference type="PANTHER" id="PTHR30486:SF15">
    <property type="entry name" value="TYPE II_IV SECRETION SYSTEM ATPASE"/>
    <property type="match status" value="1"/>
</dbReference>
<name>A0A225E655_9BACT</name>
<keyword evidence="5" id="KW-1185">Reference proteome</keyword>
<keyword evidence="4" id="KW-0378">Hydrolase</keyword>
<reference evidence="5" key="1">
    <citation type="submission" date="2017-06" db="EMBL/GenBank/DDBJ databases">
        <title>Genome analysis of Fimbriiglobus ruber SP5, the first member of the order Planctomycetales with confirmed chitinolytic capability.</title>
        <authorList>
            <person name="Ravin N.V."/>
            <person name="Rakitin A.L."/>
            <person name="Ivanova A.A."/>
            <person name="Beletsky A.V."/>
            <person name="Kulichevskaya I.S."/>
            <person name="Mardanov A.V."/>
            <person name="Dedysh S.N."/>
        </authorList>
    </citation>
    <scope>NUCLEOTIDE SEQUENCE [LARGE SCALE GENOMIC DNA]</scope>
    <source>
        <strain evidence="5">SP5</strain>
    </source>
</reference>